<dbReference type="InterPro" id="IPR029332">
    <property type="entry name" value="PEHE_dom"/>
</dbReference>
<dbReference type="STRING" id="67801.A0A1B0AUQ6"/>
<dbReference type="Gene3D" id="1.20.5.170">
    <property type="match status" value="1"/>
</dbReference>
<reference evidence="5" key="1">
    <citation type="submission" date="2015-01" db="EMBL/GenBank/DDBJ databases">
        <authorList>
            <person name="Aksoy S."/>
            <person name="Warren W."/>
            <person name="Wilson R.K."/>
        </authorList>
    </citation>
    <scope>NUCLEOTIDE SEQUENCE [LARGE SCALE GENOMIC DNA]</scope>
    <source>
        <strain evidence="5">IAEA</strain>
    </source>
</reference>
<dbReference type="EMBL" id="JXJN01003720">
    <property type="status" value="NOT_ANNOTATED_CDS"/>
    <property type="molecule type" value="Genomic_DNA"/>
</dbReference>
<accession>A0A1B0AUQ6</accession>
<dbReference type="AlphaFoldDB" id="A0A1B0AUQ6"/>
<feature type="domain" description="PEHE" evidence="3">
    <location>
        <begin position="478"/>
        <end position="599"/>
    </location>
</feature>
<feature type="region of interest" description="Disordered" evidence="2">
    <location>
        <begin position="652"/>
        <end position="671"/>
    </location>
</feature>
<feature type="region of interest" description="Disordered" evidence="2">
    <location>
        <begin position="376"/>
        <end position="408"/>
    </location>
</feature>
<dbReference type="Proteomes" id="UP000092460">
    <property type="component" value="Unassembled WGS sequence"/>
</dbReference>
<dbReference type="SMART" id="SM01300">
    <property type="entry name" value="PEHE"/>
    <property type="match status" value="1"/>
</dbReference>
<feature type="compositionally biased region" description="Low complexity" evidence="2">
    <location>
        <begin position="399"/>
        <end position="408"/>
    </location>
</feature>
<reference evidence="4" key="2">
    <citation type="submission" date="2020-05" db="UniProtKB">
        <authorList>
            <consortium name="EnsemblMetazoa"/>
        </authorList>
    </citation>
    <scope>IDENTIFICATION</scope>
    <source>
        <strain evidence="4">IAEA</strain>
    </source>
</reference>
<organism evidence="4 5">
    <name type="scientific">Glossina palpalis gambiensis</name>
    <dbReference type="NCBI Taxonomy" id="67801"/>
    <lineage>
        <taxon>Eukaryota</taxon>
        <taxon>Metazoa</taxon>
        <taxon>Ecdysozoa</taxon>
        <taxon>Arthropoda</taxon>
        <taxon>Hexapoda</taxon>
        <taxon>Insecta</taxon>
        <taxon>Pterygota</taxon>
        <taxon>Neoptera</taxon>
        <taxon>Endopterygota</taxon>
        <taxon>Diptera</taxon>
        <taxon>Brachycera</taxon>
        <taxon>Muscomorpha</taxon>
        <taxon>Hippoboscoidea</taxon>
        <taxon>Glossinidae</taxon>
        <taxon>Glossina</taxon>
    </lineage>
</organism>
<feature type="compositionally biased region" description="Low complexity" evidence="2">
    <location>
        <begin position="652"/>
        <end position="664"/>
    </location>
</feature>
<name>A0A1B0AUQ6_9MUSC</name>
<feature type="coiled-coil region" evidence="1">
    <location>
        <begin position="90"/>
        <end position="124"/>
    </location>
</feature>
<dbReference type="EnsemblMetazoa" id="GPPI009379-RA">
    <property type="protein sequence ID" value="GPPI009379-PA"/>
    <property type="gene ID" value="GPPI009379"/>
</dbReference>
<evidence type="ECO:0000313" key="4">
    <source>
        <dbReference type="EnsemblMetazoa" id="GPPI009379-PA"/>
    </source>
</evidence>
<feature type="compositionally biased region" description="Acidic residues" evidence="2">
    <location>
        <begin position="215"/>
        <end position="255"/>
    </location>
</feature>
<evidence type="ECO:0000256" key="2">
    <source>
        <dbReference type="SAM" id="MobiDB-lite"/>
    </source>
</evidence>
<sequence length="729" mass="81297">MENKCNKTPNNINNNNNTNSKYMDHMYCHTNQNKGYNNVAVGNANGGAGSPNADVLALLKENKQLKAMLILHLDLIQEQSDQLIAKDKLLVTQTEEIERLSARNNSLESQTQELQQQLQRQIKRSGELSTLPPPPLAKIQCKSNAASLAVTNNSTVTLLQTINNSAVNATTGVQQPNIIGECNGKLISKIILQRVSTPAKRLQSLRSPQSQTTDTENDEIEEEDEEDDMEEEEEEEEETPDNDEIMDDENNDDEDNCRNGENLFFEIERDQDTNESKTNTPAIEIEDFEDTGNSTEDSNEVLAVQSKRLRLRQAAKLCLTIPRGAKPSVSMAFTNKQQATYKALTSNAKIQSVSATPPAPSRGKQMPLMRWHAPDFHTDESASCDSATETEKRSISATPVSPSKPVVSVSETKHTYSINLLSSTTHSQVPTRAKVKRSYLSTSQLYCAREWEDEAFAAENNYEFIKAEAKALDADAPMLEIPKWTEHELTPSYCIEGTEDLSDESFLKRHAKLEVDEKRRKKWDVQQIREQRRIERLKRRHCKDEIANNQESPMLQSFYPTSEAVQTICFMHDLPIQAFGEMIPRLGGNIERKDFYLPWLEKNLQLNAPSINKGGHVVATALASTSSTQLTQQQMLNSSFVFLKKRKRQQSSSVSITTTSRQRSLAAKTTSANSTHGCLQPFTATAGITSVHSDTINPISNSSTDATTISTISGTTSITTMSTVNELTN</sequence>
<dbReference type="PROSITE" id="PS52052">
    <property type="entry name" value="PEHE"/>
    <property type="match status" value="1"/>
</dbReference>
<keyword evidence="1" id="KW-0175">Coiled coil</keyword>
<dbReference type="GO" id="GO:0003682">
    <property type="term" value="F:chromatin binding"/>
    <property type="evidence" value="ECO:0007669"/>
    <property type="project" value="TreeGrafter"/>
</dbReference>
<dbReference type="Gene3D" id="6.10.250.2000">
    <property type="match status" value="1"/>
</dbReference>
<dbReference type="Pfam" id="PF15275">
    <property type="entry name" value="PEHE"/>
    <property type="match status" value="1"/>
</dbReference>
<proteinExistence type="predicted"/>
<keyword evidence="5" id="KW-1185">Reference proteome</keyword>
<evidence type="ECO:0000256" key="1">
    <source>
        <dbReference type="SAM" id="Coils"/>
    </source>
</evidence>
<evidence type="ECO:0000313" key="5">
    <source>
        <dbReference type="Proteomes" id="UP000092460"/>
    </source>
</evidence>
<dbReference type="PANTHER" id="PTHR21656:SF2">
    <property type="entry name" value="MALE-SPECIFIC LETHAL 1 HOMOLOG"/>
    <property type="match status" value="1"/>
</dbReference>
<feature type="region of interest" description="Disordered" evidence="2">
    <location>
        <begin position="199"/>
        <end position="259"/>
    </location>
</feature>
<dbReference type="InterPro" id="IPR026711">
    <property type="entry name" value="Msl-1"/>
</dbReference>
<dbReference type="VEuPathDB" id="VectorBase:GPPI009379"/>
<protein>
    <recommendedName>
        <fullName evidence="3">PEHE domain-containing protein</fullName>
    </recommendedName>
</protein>
<evidence type="ECO:0000259" key="3">
    <source>
        <dbReference type="PROSITE" id="PS52052"/>
    </source>
</evidence>
<dbReference type="GO" id="GO:0072487">
    <property type="term" value="C:MSL complex"/>
    <property type="evidence" value="ECO:0007669"/>
    <property type="project" value="InterPro"/>
</dbReference>
<dbReference type="PANTHER" id="PTHR21656">
    <property type="entry name" value="MALE-SPECIFIC LETHAL-1 PROTEIN"/>
    <property type="match status" value="1"/>
</dbReference>